<feature type="transmembrane region" description="Helical" evidence="1">
    <location>
        <begin position="184"/>
        <end position="204"/>
    </location>
</feature>
<dbReference type="RefSeq" id="WP_133687723.1">
    <property type="nucleotide sequence ID" value="NZ_SOAY01000011.1"/>
</dbReference>
<dbReference type="InterPro" id="IPR009597">
    <property type="entry name" value="DUF1206"/>
</dbReference>
<feature type="transmembrane region" description="Helical" evidence="1">
    <location>
        <begin position="94"/>
        <end position="112"/>
    </location>
</feature>
<feature type="transmembrane region" description="Helical" evidence="1">
    <location>
        <begin position="52"/>
        <end position="74"/>
    </location>
</feature>
<organism evidence="3 4">
    <name type="scientific">Maribacter spongiicola</name>
    <dbReference type="NCBI Taxonomy" id="1206753"/>
    <lineage>
        <taxon>Bacteria</taxon>
        <taxon>Pseudomonadati</taxon>
        <taxon>Bacteroidota</taxon>
        <taxon>Flavobacteriia</taxon>
        <taxon>Flavobacteriales</taxon>
        <taxon>Flavobacteriaceae</taxon>
        <taxon>Maribacter</taxon>
    </lineage>
</organism>
<feature type="transmembrane region" description="Helical" evidence="1">
    <location>
        <begin position="132"/>
        <end position="153"/>
    </location>
</feature>
<name>A0A4R7K3D3_9FLAO</name>
<reference evidence="3 4" key="1">
    <citation type="submission" date="2019-03" db="EMBL/GenBank/DDBJ databases">
        <title>Genomic Encyclopedia of Archaeal and Bacterial Type Strains, Phase II (KMG-II): from individual species to whole genera.</title>
        <authorList>
            <person name="Goeker M."/>
        </authorList>
    </citation>
    <scope>NUCLEOTIDE SEQUENCE [LARGE SCALE GENOMIC DNA]</scope>
    <source>
        <strain evidence="3 4">DSM 25233</strain>
    </source>
</reference>
<proteinExistence type="predicted"/>
<dbReference type="OrthoDB" id="1490880at2"/>
<evidence type="ECO:0000259" key="2">
    <source>
        <dbReference type="Pfam" id="PF06724"/>
    </source>
</evidence>
<sequence>MNNKIKNVALIGYTAKGVVYAMTGILTFLTSISMGGQKAGKLSTINFLEEQSFGASIVIILGLGLLCYALWRLIQGIVDPEDIGAEPKNIAKRAGFTISGFIYAGLGLIAIFDGLDIGLFSGSDNSKSSFLSGTSGAIIFLVIGTGLGLKGVYQFVKAFKGEFLDKFQIDSLSSITKRKYIKRIGYAGLISRGIVTSIISYFFITAGKNLQGIRSQELKGTSEAFSFIQEQIYGKWLLGIVAIGLVCYGLFMFSTAAYRKYDD</sequence>
<keyword evidence="1" id="KW-1133">Transmembrane helix</keyword>
<feature type="transmembrane region" description="Helical" evidence="1">
    <location>
        <begin position="7"/>
        <end position="32"/>
    </location>
</feature>
<evidence type="ECO:0000256" key="1">
    <source>
        <dbReference type="SAM" id="Phobius"/>
    </source>
</evidence>
<dbReference type="Pfam" id="PF06724">
    <property type="entry name" value="DUF1206"/>
    <property type="match status" value="2"/>
</dbReference>
<keyword evidence="1" id="KW-0812">Transmembrane</keyword>
<accession>A0A4R7K3D3</accession>
<dbReference type="EMBL" id="SOAY01000011">
    <property type="protein sequence ID" value="TDT45390.1"/>
    <property type="molecule type" value="Genomic_DNA"/>
</dbReference>
<feature type="domain" description="DUF1206" evidence="2">
    <location>
        <begin position="11"/>
        <end position="78"/>
    </location>
</feature>
<dbReference type="AlphaFoldDB" id="A0A4R7K3D3"/>
<keyword evidence="1" id="KW-0472">Membrane</keyword>
<evidence type="ECO:0000313" key="4">
    <source>
        <dbReference type="Proteomes" id="UP000294749"/>
    </source>
</evidence>
<dbReference type="Proteomes" id="UP000294749">
    <property type="component" value="Unassembled WGS sequence"/>
</dbReference>
<protein>
    <submittedName>
        <fullName evidence="3">Uncharacterized protein DUF1206</fullName>
    </submittedName>
</protein>
<comment type="caution">
    <text evidence="3">The sequence shown here is derived from an EMBL/GenBank/DDBJ whole genome shotgun (WGS) entry which is preliminary data.</text>
</comment>
<keyword evidence="4" id="KW-1185">Reference proteome</keyword>
<feature type="domain" description="DUF1206" evidence="2">
    <location>
        <begin position="187"/>
        <end position="259"/>
    </location>
</feature>
<evidence type="ECO:0000313" key="3">
    <source>
        <dbReference type="EMBL" id="TDT45390.1"/>
    </source>
</evidence>
<gene>
    <name evidence="3" type="ORF">CLV90_2477</name>
</gene>
<feature type="transmembrane region" description="Helical" evidence="1">
    <location>
        <begin position="236"/>
        <end position="258"/>
    </location>
</feature>